<dbReference type="InterPro" id="IPR011990">
    <property type="entry name" value="TPR-like_helical_dom_sf"/>
</dbReference>
<feature type="compositionally biased region" description="Basic and acidic residues" evidence="2">
    <location>
        <begin position="987"/>
        <end position="1003"/>
    </location>
</feature>
<feature type="compositionally biased region" description="Basic and acidic residues" evidence="2">
    <location>
        <begin position="966"/>
        <end position="980"/>
    </location>
</feature>
<feature type="region of interest" description="Disordered" evidence="2">
    <location>
        <begin position="1320"/>
        <end position="1339"/>
    </location>
</feature>
<feature type="compositionally biased region" description="Basic and acidic residues" evidence="2">
    <location>
        <begin position="1144"/>
        <end position="1169"/>
    </location>
</feature>
<feature type="compositionally biased region" description="Basic and acidic residues" evidence="2">
    <location>
        <begin position="795"/>
        <end position="805"/>
    </location>
</feature>
<feature type="repeat" description="PPR" evidence="1">
    <location>
        <begin position="105"/>
        <end position="139"/>
    </location>
</feature>
<feature type="compositionally biased region" description="Acidic residues" evidence="2">
    <location>
        <begin position="1410"/>
        <end position="1419"/>
    </location>
</feature>
<reference evidence="3" key="1">
    <citation type="submission" date="2022-10" db="EMBL/GenBank/DDBJ databases">
        <authorList>
            <person name="Chen Y."/>
            <person name="Dougan E. K."/>
            <person name="Chan C."/>
            <person name="Rhodes N."/>
            <person name="Thang M."/>
        </authorList>
    </citation>
    <scope>NUCLEOTIDE SEQUENCE</scope>
</reference>
<dbReference type="PANTHER" id="PTHR47938">
    <property type="entry name" value="RESPIRATORY COMPLEX I CHAPERONE (CIA84), PUTATIVE (AFU_ORTHOLOGUE AFUA_2G06020)-RELATED"/>
    <property type="match status" value="1"/>
</dbReference>
<feature type="non-terminal residue" evidence="3">
    <location>
        <position position="1"/>
    </location>
</feature>
<keyword evidence="5" id="KW-1185">Reference proteome</keyword>
<feature type="compositionally biased region" description="Basic and acidic residues" evidence="2">
    <location>
        <begin position="862"/>
        <end position="905"/>
    </location>
</feature>
<feature type="non-terminal residue" evidence="3">
    <location>
        <position position="1697"/>
    </location>
</feature>
<feature type="compositionally biased region" description="Basic and acidic residues" evidence="2">
    <location>
        <begin position="1023"/>
        <end position="1135"/>
    </location>
</feature>
<feature type="region of interest" description="Disordered" evidence="2">
    <location>
        <begin position="1528"/>
        <end position="1586"/>
    </location>
</feature>
<evidence type="ECO:0000256" key="2">
    <source>
        <dbReference type="SAM" id="MobiDB-lite"/>
    </source>
</evidence>
<dbReference type="PANTHER" id="PTHR47938:SF35">
    <property type="entry name" value="PENTATRICOPEPTIDE REPEAT-CONTAINING PROTEIN 4, MITOCHONDRIAL-RELATED"/>
    <property type="match status" value="1"/>
</dbReference>
<dbReference type="Proteomes" id="UP001152797">
    <property type="component" value="Unassembled WGS sequence"/>
</dbReference>
<dbReference type="InterPro" id="IPR002885">
    <property type="entry name" value="PPR_rpt"/>
</dbReference>
<organism evidence="3">
    <name type="scientific">Cladocopium goreaui</name>
    <dbReference type="NCBI Taxonomy" id="2562237"/>
    <lineage>
        <taxon>Eukaryota</taxon>
        <taxon>Sar</taxon>
        <taxon>Alveolata</taxon>
        <taxon>Dinophyceae</taxon>
        <taxon>Suessiales</taxon>
        <taxon>Symbiodiniaceae</taxon>
        <taxon>Cladocopium</taxon>
    </lineage>
</organism>
<dbReference type="EMBL" id="CAMXCT030004013">
    <property type="protein sequence ID" value="CAL4794642.1"/>
    <property type="molecule type" value="Genomic_DNA"/>
</dbReference>
<feature type="compositionally biased region" description="Basic and acidic residues" evidence="2">
    <location>
        <begin position="922"/>
        <end position="932"/>
    </location>
</feature>
<dbReference type="PROSITE" id="PS51375">
    <property type="entry name" value="PPR"/>
    <property type="match status" value="2"/>
</dbReference>
<feature type="compositionally biased region" description="Basic and acidic residues" evidence="2">
    <location>
        <begin position="947"/>
        <end position="958"/>
    </location>
</feature>
<dbReference type="EMBL" id="CAMXCT020004013">
    <property type="protein sequence ID" value="CAL1160705.1"/>
    <property type="molecule type" value="Genomic_DNA"/>
</dbReference>
<feature type="compositionally biased region" description="Basic and acidic residues" evidence="2">
    <location>
        <begin position="1551"/>
        <end position="1574"/>
    </location>
</feature>
<dbReference type="GO" id="GO:0003729">
    <property type="term" value="F:mRNA binding"/>
    <property type="evidence" value="ECO:0007669"/>
    <property type="project" value="TreeGrafter"/>
</dbReference>
<evidence type="ECO:0000313" key="4">
    <source>
        <dbReference type="EMBL" id="CAL4794642.1"/>
    </source>
</evidence>
<evidence type="ECO:0000256" key="1">
    <source>
        <dbReference type="PROSITE-ProRule" id="PRU00708"/>
    </source>
</evidence>
<dbReference type="EMBL" id="CAMXCT010004013">
    <property type="protein sequence ID" value="CAI4007330.1"/>
    <property type="molecule type" value="Genomic_DNA"/>
</dbReference>
<protein>
    <submittedName>
        <fullName evidence="4">Pentacotripeptide-repeat region of PRORP domain-containing protein</fullName>
    </submittedName>
</protein>
<name>A0A9P1GBK9_9DINO</name>
<feature type="region of interest" description="Disordered" evidence="2">
    <location>
        <begin position="783"/>
        <end position="808"/>
    </location>
</feature>
<feature type="repeat" description="PPR" evidence="1">
    <location>
        <begin position="244"/>
        <end position="278"/>
    </location>
</feature>
<proteinExistence type="predicted"/>
<feature type="region of interest" description="Disordered" evidence="2">
    <location>
        <begin position="862"/>
        <end position="1169"/>
    </location>
</feature>
<feature type="region of interest" description="Disordered" evidence="2">
    <location>
        <begin position="616"/>
        <end position="642"/>
    </location>
</feature>
<feature type="compositionally biased region" description="Basic and acidic residues" evidence="2">
    <location>
        <begin position="622"/>
        <end position="633"/>
    </location>
</feature>
<reference evidence="4 5" key="2">
    <citation type="submission" date="2024-05" db="EMBL/GenBank/DDBJ databases">
        <authorList>
            <person name="Chen Y."/>
            <person name="Shah S."/>
            <person name="Dougan E. K."/>
            <person name="Thang M."/>
            <person name="Chan C."/>
        </authorList>
    </citation>
    <scope>NUCLEOTIDE SEQUENCE [LARGE SCALE GENOMIC DNA]</scope>
</reference>
<evidence type="ECO:0000313" key="3">
    <source>
        <dbReference type="EMBL" id="CAI4007330.1"/>
    </source>
</evidence>
<feature type="region of interest" description="Disordered" evidence="2">
    <location>
        <begin position="1351"/>
        <end position="1419"/>
    </location>
</feature>
<dbReference type="Gene3D" id="1.25.40.10">
    <property type="entry name" value="Tetratricopeptide repeat domain"/>
    <property type="match status" value="4"/>
</dbReference>
<evidence type="ECO:0000313" key="5">
    <source>
        <dbReference type="Proteomes" id="UP001152797"/>
    </source>
</evidence>
<sequence>AQSAKAFDDNKVQSEIHGSTLLCAAAVAETLRADVATCSSVICAAGRGKLWQEAFAWLFHFCSAALEINEIVYNSLLTVNPADASSRWRSSLCILDVLKVQLRKDVVSFNTLITACDRSKDWSKALIVFRHCQQDSVETTTVSLGASISACQRSTQWQKALDISMQRGKCVMSNVLRNSLISACTTAGAWQHAMTLAAGDAGYARQNLRFDHFTMNTLMCGPGRPGVQWRSAVQMADRMRLPWDLVTYNSAFQVHCDSGEWEPSFQLVQELNKGNLRPNTLTVSSLMSSCGQFQQWQASYGFCTQMIGLKLEANIVFCNAMMSANEKRSRWTTALELQQNTQDLGIRLSVVSFGSIINACEKERRWTLALALVNVLQGKNLELNQITSSSLLRVLGSCGKWFDASALLQQLQSCASKMDPFSFTATSHACVEAAQWIQTLNLLDVATCSEGFQVSLGNIAISASGEAEEWQEAIQLFSTSVARSVQKTMVTHNAATSAFAQSVQWWRALGLLAQLGEFANGNDITFTAVINACEKAQVSTLLIAVCPVKAGKGYMVLTPNDHIGREDLITNEDVVIPVLKHLGMRTTVDTIHEHVELFMHWARPWAYPHRGLEDQDEEVELVEPKEEPARDNRSPVPSPGGVSAAAEKIANLSIASAPASTVVTPCPSPRGNKMDLPSTEKVYKHDIHTSENTFECKTCGAMAARLDLIQSQPCSKRGPVLEPGKLQFGVVDLKGDLSSKLILFTPKWLEQVEYLMCQMPEISPETPKRFADMVVEGATTLQLLPQSPPPVGVEPTKEEPAKEEPQADPAVVRHLMSMGFSSSEAEAKCLSDPNAKEVLYHGLPNCAGADSKADAPVPLKAEVPEEHEGVDWPEDLTKDKDSTERSDVKEKGEVEERKVGDEEMCRPGGTGPEDLDAEDEEVPTKSEKEKSTRSRTPAKAKTTKVPKTAETEKKESRRASRKKKTEQKTNKDKEAEVKEDTAEEDETMGKEGDQEKDNMEKEKGKRKAGQVKEVGSKKRRSTPKTEETKDDAKVDSKRKKTTEDSEIPKTRKKKTTEDSEIPKTRKKKTTEDSEIPKTRKKKTTEDSEIPKTRKKKTTEDSEIPKTRKKKTTEDSEIPKTEDSEIPKTEDSEIPKTKTRKKRKAAEEGEKKDDEDLDGEKGKAVKERMAERSRKSSAYCAARKKALEQGLTEEQAKEKGREVCPLLRDGLCVQPVREAVPHLSRAQVAQARSSRGYSCATIDEMYCKGKRIVLLGYVILAMHSYFVVEQPAGSCYPEGFAQRLLECFEGRRGIQSQDCGNANQAVLGIGSKATGCPRRKRLASASTLPGEGRGESLDEQQVESFWRVEEHYAKKKPDSVPATDVVSSGAPSPGKVPEGKGQPGTVSEGNGQGQGATESVGEKVDSPNGECEGDDVELPEDEIPMGEKLRELLQKHGNFQQVEVELSKWSKRVQSDGKSGKWVTKAYLVDIYDSEQAVKEATAAAVAASSGGGKQMAGSIAGLIKTLNEKYKDLCDKEADYLAASDTRNIKAGSSNPSVKGKTPREPGSGKSKSEKPHEKAEKPKKPSGLEHDSNCNEGDDSSSGDIADTLLEDAELGVASASGVIRLAARVAKKNKKLGIPSPPDFCIRWKYDFPTGTGRAHDTAKVMDALQLPARIASGHCSDCWACWSDEDYVGKCSRIVRRLNARNRVVWRCIS</sequence>
<gene>
    <name evidence="3" type="ORF">C1SCF055_LOCUS32894</name>
</gene>
<accession>A0A9P1GBK9</accession>
<comment type="caution">
    <text evidence="3">The sequence shown here is derived from an EMBL/GenBank/DDBJ whole genome shotgun (WGS) entry which is preliminary data.</text>
</comment>